<dbReference type="InterPro" id="IPR036282">
    <property type="entry name" value="Glutathione-S-Trfase_C_sf"/>
</dbReference>
<dbReference type="InterPro" id="IPR004045">
    <property type="entry name" value="Glutathione_S-Trfase_N"/>
</dbReference>
<dbReference type="EMBL" id="PHIG01000006">
    <property type="protein sequence ID" value="PJK31314.1"/>
    <property type="molecule type" value="Genomic_DNA"/>
</dbReference>
<reference evidence="2 3" key="1">
    <citation type="submission" date="2017-11" db="EMBL/GenBank/DDBJ databases">
        <title>Draft genome sequence of Rhizobiales bacterium SY3-13.</title>
        <authorList>
            <person name="Sun C."/>
        </authorList>
    </citation>
    <scope>NUCLEOTIDE SEQUENCE [LARGE SCALE GENOMIC DNA]</scope>
    <source>
        <strain evidence="2 3">SY3-13</strain>
    </source>
</reference>
<dbReference type="AlphaFoldDB" id="A0A2M9G6I0"/>
<dbReference type="PANTHER" id="PTHR12289:SF67">
    <property type="match status" value="1"/>
</dbReference>
<evidence type="ECO:0000313" key="3">
    <source>
        <dbReference type="Proteomes" id="UP000229498"/>
    </source>
</evidence>
<dbReference type="OrthoDB" id="7054557at2"/>
<sequence>MPETYRIFGSELSPYSVKIRSWFRYKGLPHVWTPRTEANMAEFEKYAALPLIPLVVTPEDEGMQDSTPIIESLEKRHPQPPTDPADPRLRFLSRLIEEYADEWGNKPMFHYRWAFAADAESTGLRIARQMLGDDAGDEAVRNRAVAIVERMMPRRSFVGSSAETAGEIEASLESQLQFLEARLDGRDFLMGSRPCLGDFGLFSQLYEASTDPTAGSLMRDIAPGTLKWIERMLDPTDAGEWESYEQTAEGLRPLLEREIGGRFLPWSDANAEALARGDNVLEVELPKGPFRQQPQKYHARSLKVLKDRYAAVAGDRALDGLLADTGCLDWLRKPMPS</sequence>
<gene>
    <name evidence="2" type="ORF">CVT23_02320</name>
</gene>
<dbReference type="Pfam" id="PF13417">
    <property type="entry name" value="GST_N_3"/>
    <property type="match status" value="1"/>
</dbReference>
<dbReference type="PANTHER" id="PTHR12289">
    <property type="entry name" value="METAXIN RELATED"/>
    <property type="match status" value="1"/>
</dbReference>
<accession>A0A2M9G6I0</accession>
<dbReference type="Proteomes" id="UP000229498">
    <property type="component" value="Unassembled WGS sequence"/>
</dbReference>
<dbReference type="SUPFAM" id="SSF47616">
    <property type="entry name" value="GST C-terminal domain-like"/>
    <property type="match status" value="1"/>
</dbReference>
<protein>
    <submittedName>
        <fullName evidence="2">Glutathione S-transferase family protein</fullName>
    </submittedName>
</protein>
<keyword evidence="3" id="KW-1185">Reference proteome</keyword>
<dbReference type="RefSeq" id="WP_109792782.1">
    <property type="nucleotide sequence ID" value="NZ_PHIG01000006.1"/>
</dbReference>
<dbReference type="GO" id="GO:0016740">
    <property type="term" value="F:transferase activity"/>
    <property type="evidence" value="ECO:0007669"/>
    <property type="project" value="UniProtKB-KW"/>
</dbReference>
<dbReference type="SUPFAM" id="SSF52833">
    <property type="entry name" value="Thioredoxin-like"/>
    <property type="match status" value="1"/>
</dbReference>
<feature type="domain" description="GST N-terminal" evidence="1">
    <location>
        <begin position="8"/>
        <end position="81"/>
    </location>
</feature>
<dbReference type="Gene3D" id="1.20.1050.10">
    <property type="match status" value="2"/>
</dbReference>
<name>A0A2M9G6I0_9PROT</name>
<dbReference type="InterPro" id="IPR036249">
    <property type="entry name" value="Thioredoxin-like_sf"/>
</dbReference>
<dbReference type="GO" id="GO:0005737">
    <property type="term" value="C:cytoplasm"/>
    <property type="evidence" value="ECO:0007669"/>
    <property type="project" value="TreeGrafter"/>
</dbReference>
<evidence type="ECO:0000259" key="1">
    <source>
        <dbReference type="Pfam" id="PF13417"/>
    </source>
</evidence>
<evidence type="ECO:0000313" key="2">
    <source>
        <dbReference type="EMBL" id="PJK31314.1"/>
    </source>
</evidence>
<dbReference type="InterPro" id="IPR050931">
    <property type="entry name" value="Mito_Protein_Transport_Metaxin"/>
</dbReference>
<organism evidence="2 3">
    <name type="scientific">Minwuia thermotolerans</name>
    <dbReference type="NCBI Taxonomy" id="2056226"/>
    <lineage>
        <taxon>Bacteria</taxon>
        <taxon>Pseudomonadati</taxon>
        <taxon>Pseudomonadota</taxon>
        <taxon>Alphaproteobacteria</taxon>
        <taxon>Minwuiales</taxon>
        <taxon>Minwuiaceae</taxon>
        <taxon>Minwuia</taxon>
    </lineage>
</organism>
<proteinExistence type="predicted"/>
<dbReference type="Gene3D" id="3.40.30.10">
    <property type="entry name" value="Glutaredoxin"/>
    <property type="match status" value="1"/>
</dbReference>
<comment type="caution">
    <text evidence="2">The sequence shown here is derived from an EMBL/GenBank/DDBJ whole genome shotgun (WGS) entry which is preliminary data.</text>
</comment>
<keyword evidence="2" id="KW-0808">Transferase</keyword>